<evidence type="ECO:0000256" key="1">
    <source>
        <dbReference type="SAM" id="MobiDB-lite"/>
    </source>
</evidence>
<evidence type="ECO:0000313" key="3">
    <source>
        <dbReference type="Proteomes" id="UP000319837"/>
    </source>
</evidence>
<name>A0A553SN92_NIACI</name>
<proteinExistence type="predicted"/>
<accession>A0A553SN92</accession>
<protein>
    <submittedName>
        <fullName evidence="2">Uncharacterized protein</fullName>
    </submittedName>
</protein>
<comment type="caution">
    <text evidence="2">The sequence shown here is derived from an EMBL/GenBank/DDBJ whole genome shotgun (WGS) entry which is preliminary data.</text>
</comment>
<dbReference type="EMBL" id="RIBP01000004">
    <property type="protein sequence ID" value="TRZ38453.1"/>
    <property type="molecule type" value="Genomic_DNA"/>
</dbReference>
<feature type="region of interest" description="Disordered" evidence="1">
    <location>
        <begin position="48"/>
        <end position="74"/>
    </location>
</feature>
<feature type="compositionally biased region" description="Low complexity" evidence="1">
    <location>
        <begin position="56"/>
        <end position="65"/>
    </location>
</feature>
<evidence type="ECO:0000313" key="2">
    <source>
        <dbReference type="EMBL" id="TRZ38453.1"/>
    </source>
</evidence>
<dbReference type="AlphaFoldDB" id="A0A553SN92"/>
<reference evidence="3" key="1">
    <citation type="submission" date="2018-10" db="EMBL/GenBank/DDBJ databases">
        <title>FDA dAtabase for Regulatory Grade micrObial Sequences (FDA-ARGOS): Supporting development and validation of Infectious Disease Dx tests.</title>
        <authorList>
            <person name="Minogue T."/>
            <person name="Wolcott M."/>
            <person name="Wasieloski L."/>
            <person name="Aguilar W."/>
            <person name="Moore D."/>
            <person name="Tallon L."/>
            <person name="Sadzewicz L."/>
            <person name="Sengamalay N."/>
            <person name="Ott S."/>
            <person name="Godinez A."/>
            <person name="Nagaraj S."/>
            <person name="Vavikolanu K."/>
            <person name="Vyas G."/>
            <person name="Nadendla S."/>
            <person name="George J."/>
            <person name="Sichtig H."/>
        </authorList>
    </citation>
    <scope>NUCLEOTIDE SEQUENCE [LARGE SCALE GENOMIC DNA]</scope>
    <source>
        <strain evidence="3">FDAARGOS_343</strain>
    </source>
</reference>
<dbReference type="Proteomes" id="UP000319837">
    <property type="component" value="Unassembled WGS sequence"/>
</dbReference>
<organism evidence="2 3">
    <name type="scientific">Niallia circulans</name>
    <name type="common">Bacillus circulans</name>
    <dbReference type="NCBI Taxonomy" id="1397"/>
    <lineage>
        <taxon>Bacteria</taxon>
        <taxon>Bacillati</taxon>
        <taxon>Bacillota</taxon>
        <taxon>Bacilli</taxon>
        <taxon>Bacillales</taxon>
        <taxon>Bacillaceae</taxon>
        <taxon>Niallia</taxon>
    </lineage>
</organism>
<dbReference type="RefSeq" id="WP_185766712.1">
    <property type="nucleotide sequence ID" value="NZ_RIBP01000004.1"/>
</dbReference>
<gene>
    <name evidence="2" type="ORF">CEQ21_23980</name>
</gene>
<sequence length="74" mass="7627">MYIVIILVGILFIASLFSKGTKASKISKSTHASYTPWDLPGNGYHDGGHSHHSNHDCGSSFSSDSGCGGDGGSA</sequence>